<reference evidence="1" key="1">
    <citation type="submission" date="2018-06" db="EMBL/GenBank/DDBJ databases">
        <title>LMB-1, a novel B3 MBL from Citrobacter freundii from Argentina.</title>
        <authorList>
            <person name="Dabos L."/>
            <person name="Rodriguez C.H."/>
            <person name="Nastro M."/>
            <person name="Vay C."/>
            <person name="Famiglietti A."/>
            <person name="Iorga B."/>
            <person name="Naas T."/>
        </authorList>
    </citation>
    <scope>NUCLEOTIDE SEQUENCE</scope>
    <source>
        <strain evidence="1">164</strain>
        <plasmid evidence="1">pCf164_LMB-1</plasmid>
    </source>
</reference>
<dbReference type="EMBL" id="MH475146">
    <property type="protein sequence ID" value="AYD68364.1"/>
    <property type="molecule type" value="Genomic_DNA"/>
</dbReference>
<protein>
    <recommendedName>
        <fullName evidence="2">Core-binding (CB) domain-containing protein</fullName>
    </recommendedName>
</protein>
<name>A0A386JAY3_CITFR</name>
<proteinExistence type="predicted"/>
<sequence>MLVRDLYNAMVQLSYELSENSIEKIASSGYINLFEFLDVKYKQGVEINRIEQFDRALIENIISWLKYRPAKRGDGTLSAGGARLYYFSIKSALFYFVRTGRISKDIFPYAPFVNVNRSAEVTEIYSKSEFEKIMRFLWREIALIRKGEYQGKDSHKLIVYALVIAAKQVEIHHQFLA</sequence>
<organism evidence="1">
    <name type="scientific">Citrobacter freundii</name>
    <dbReference type="NCBI Taxonomy" id="546"/>
    <lineage>
        <taxon>Bacteria</taxon>
        <taxon>Pseudomonadati</taxon>
        <taxon>Pseudomonadota</taxon>
        <taxon>Gammaproteobacteria</taxon>
        <taxon>Enterobacterales</taxon>
        <taxon>Enterobacteriaceae</taxon>
        <taxon>Citrobacter</taxon>
        <taxon>Citrobacter freundii complex</taxon>
    </lineage>
</organism>
<evidence type="ECO:0008006" key="2">
    <source>
        <dbReference type="Google" id="ProtNLM"/>
    </source>
</evidence>
<keyword evidence="1" id="KW-0614">Plasmid</keyword>
<geneLocation type="plasmid" evidence="1">
    <name>pCf164_LMB-1</name>
</geneLocation>
<evidence type="ECO:0000313" key="1">
    <source>
        <dbReference type="EMBL" id="AYD68364.1"/>
    </source>
</evidence>
<accession>A0A386JAY3</accession>
<dbReference type="AlphaFoldDB" id="A0A386JAY3"/>